<reference evidence="3 4" key="1">
    <citation type="submission" date="2016-10" db="EMBL/GenBank/DDBJ databases">
        <authorList>
            <person name="de Groot N.N."/>
        </authorList>
    </citation>
    <scope>NUCLEOTIDE SEQUENCE [LARGE SCALE GENOMIC DNA]</scope>
    <source>
        <strain evidence="3 4">CGMCC 1.6291</strain>
    </source>
</reference>
<dbReference type="RefSeq" id="WP_171909949.1">
    <property type="nucleotide sequence ID" value="NZ_FOEG01000008.1"/>
</dbReference>
<feature type="domain" description="Antitoxin Xre-like helix-turn-helix" evidence="2">
    <location>
        <begin position="38"/>
        <end position="98"/>
    </location>
</feature>
<name>A0A1H8UWM2_9GAMM</name>
<dbReference type="InterPro" id="IPR046847">
    <property type="entry name" value="Xre-like_HTH"/>
</dbReference>
<evidence type="ECO:0000259" key="1">
    <source>
        <dbReference type="Pfam" id="PF09722"/>
    </source>
</evidence>
<proteinExistence type="predicted"/>
<protein>
    <submittedName>
        <fullName evidence="3">Putative toxin-antitoxin system antitoxin component, TIGR02293 family</fullName>
    </submittedName>
</protein>
<dbReference type="EMBL" id="FOEG01000008">
    <property type="protein sequence ID" value="SEP07565.1"/>
    <property type="molecule type" value="Genomic_DNA"/>
</dbReference>
<dbReference type="Pfam" id="PF20432">
    <property type="entry name" value="Xre-like-HTH"/>
    <property type="match status" value="1"/>
</dbReference>
<keyword evidence="4" id="KW-1185">Reference proteome</keyword>
<dbReference type="Pfam" id="PF09722">
    <property type="entry name" value="Xre_MbcA_ParS_C"/>
    <property type="match status" value="1"/>
</dbReference>
<sequence length="155" mass="17027">MSDSERDTTEIVVKRSDTGERRFFLPDGTPIVKSSIALIRALQDGLPATMALKVPEVTGLPRRIVDQVVIDRRTLNRRLDKGEALHAEEADRLIRLLRIVERGDLAFGSPACSVEWLTEENGALGCLAPVMLCRTETEAEVVEDMLTALIQGSAA</sequence>
<dbReference type="AlphaFoldDB" id="A0A1H8UWM2"/>
<dbReference type="InterPro" id="IPR024467">
    <property type="entry name" value="Xre/MbcA/ParS-like_toxin-bd"/>
</dbReference>
<evidence type="ECO:0000313" key="3">
    <source>
        <dbReference type="EMBL" id="SEP07565.1"/>
    </source>
</evidence>
<dbReference type="InterPro" id="IPR011979">
    <property type="entry name" value="Antitox_Xre"/>
</dbReference>
<organism evidence="3 4">
    <name type="scientific">Aquisalimonas asiatica</name>
    <dbReference type="NCBI Taxonomy" id="406100"/>
    <lineage>
        <taxon>Bacteria</taxon>
        <taxon>Pseudomonadati</taxon>
        <taxon>Pseudomonadota</taxon>
        <taxon>Gammaproteobacteria</taxon>
        <taxon>Chromatiales</taxon>
        <taxon>Ectothiorhodospiraceae</taxon>
        <taxon>Aquisalimonas</taxon>
    </lineage>
</organism>
<evidence type="ECO:0000313" key="4">
    <source>
        <dbReference type="Proteomes" id="UP000199657"/>
    </source>
</evidence>
<dbReference type="Proteomes" id="UP000199657">
    <property type="component" value="Unassembled WGS sequence"/>
</dbReference>
<gene>
    <name evidence="3" type="ORF">SAMN04488052_108116</name>
</gene>
<dbReference type="GO" id="GO:0003677">
    <property type="term" value="F:DNA binding"/>
    <property type="evidence" value="ECO:0007669"/>
    <property type="project" value="InterPro"/>
</dbReference>
<accession>A0A1H8UWM2</accession>
<dbReference type="NCBIfam" id="TIGR02293">
    <property type="entry name" value="TAS_TIGR02293"/>
    <property type="match status" value="1"/>
</dbReference>
<feature type="domain" description="Antitoxin Xre/MbcA/ParS-like toxin-binding" evidence="1">
    <location>
        <begin position="106"/>
        <end position="149"/>
    </location>
</feature>
<evidence type="ECO:0000259" key="2">
    <source>
        <dbReference type="Pfam" id="PF20432"/>
    </source>
</evidence>